<sequence length="105" mass="12403">MAKGNYRYYWQKRKIIILCDAWYTKGQIIELYYKHKNIELIGAVNKRTNFYLLPPERVPGQKGRTPLKGRELAIEDLIFESIPDEKLQFAHKEVKTDLFGLDTTI</sequence>
<proteinExistence type="predicted"/>
<dbReference type="EMBL" id="DXHV01000002">
    <property type="protein sequence ID" value="HIV99581.1"/>
    <property type="molecule type" value="Genomic_DNA"/>
</dbReference>
<organism evidence="1 2">
    <name type="scientific">Candidatus Desulfovibrio intestinipullorum</name>
    <dbReference type="NCBI Taxonomy" id="2838536"/>
    <lineage>
        <taxon>Bacteria</taxon>
        <taxon>Pseudomonadati</taxon>
        <taxon>Thermodesulfobacteriota</taxon>
        <taxon>Desulfovibrionia</taxon>
        <taxon>Desulfovibrionales</taxon>
        <taxon>Desulfovibrionaceae</taxon>
        <taxon>Desulfovibrio</taxon>
    </lineage>
</organism>
<gene>
    <name evidence="1" type="ORF">H9894_00045</name>
</gene>
<evidence type="ECO:0000313" key="1">
    <source>
        <dbReference type="EMBL" id="HIV99581.1"/>
    </source>
</evidence>
<protein>
    <recommendedName>
        <fullName evidence="3">Transposase IS701-like DDE domain-containing protein</fullName>
    </recommendedName>
</protein>
<reference evidence="1" key="1">
    <citation type="journal article" date="2021" name="PeerJ">
        <title>Extensive microbial diversity within the chicken gut microbiome revealed by metagenomics and culture.</title>
        <authorList>
            <person name="Gilroy R."/>
            <person name="Ravi A."/>
            <person name="Getino M."/>
            <person name="Pursley I."/>
            <person name="Horton D.L."/>
            <person name="Alikhan N.F."/>
            <person name="Baker D."/>
            <person name="Gharbi K."/>
            <person name="Hall N."/>
            <person name="Watson M."/>
            <person name="Adriaenssens E.M."/>
            <person name="Foster-Nyarko E."/>
            <person name="Jarju S."/>
            <person name="Secka A."/>
            <person name="Antonio M."/>
            <person name="Oren A."/>
            <person name="Chaudhuri R.R."/>
            <person name="La Ragione R."/>
            <person name="Hildebrand F."/>
            <person name="Pallen M.J."/>
        </authorList>
    </citation>
    <scope>NUCLEOTIDE SEQUENCE</scope>
    <source>
        <strain evidence="1">ChiHecec2B26-446</strain>
    </source>
</reference>
<evidence type="ECO:0000313" key="2">
    <source>
        <dbReference type="Proteomes" id="UP000886752"/>
    </source>
</evidence>
<dbReference type="AlphaFoldDB" id="A0A9D1PVU6"/>
<dbReference type="Proteomes" id="UP000886752">
    <property type="component" value="Unassembled WGS sequence"/>
</dbReference>
<accession>A0A9D1PVU6</accession>
<reference evidence="1" key="2">
    <citation type="submission" date="2021-04" db="EMBL/GenBank/DDBJ databases">
        <authorList>
            <person name="Gilroy R."/>
        </authorList>
    </citation>
    <scope>NUCLEOTIDE SEQUENCE</scope>
    <source>
        <strain evidence="1">ChiHecec2B26-446</strain>
    </source>
</reference>
<evidence type="ECO:0008006" key="3">
    <source>
        <dbReference type="Google" id="ProtNLM"/>
    </source>
</evidence>
<comment type="caution">
    <text evidence="1">The sequence shown here is derived from an EMBL/GenBank/DDBJ whole genome shotgun (WGS) entry which is preliminary data.</text>
</comment>
<name>A0A9D1PVU6_9BACT</name>